<dbReference type="RefSeq" id="WP_323305712.1">
    <property type="nucleotide sequence ID" value="NZ_JAYGHX010000006.1"/>
</dbReference>
<reference evidence="6 7" key="1">
    <citation type="submission" date="2023-12" db="EMBL/GenBank/DDBJ databases">
        <title>Baltic Sea Cyanobacteria.</title>
        <authorList>
            <person name="Delbaje E."/>
            <person name="Fewer D.P."/>
            <person name="Shishido T.K."/>
        </authorList>
    </citation>
    <scope>NUCLEOTIDE SEQUENCE [LARGE SCALE GENOMIC DNA]</scope>
    <source>
        <strain evidence="6 7">UHCC 0139</strain>
    </source>
</reference>
<dbReference type="Proteomes" id="UP001304461">
    <property type="component" value="Unassembled WGS sequence"/>
</dbReference>
<dbReference type="CDD" id="cd03768">
    <property type="entry name" value="SR_ResInv"/>
    <property type="match status" value="1"/>
</dbReference>
<dbReference type="PROSITE" id="PS00398">
    <property type="entry name" value="RECOMBINASES_2"/>
    <property type="match status" value="1"/>
</dbReference>
<accession>A0ABU5RV92</accession>
<dbReference type="InterPro" id="IPR009057">
    <property type="entry name" value="Homeodomain-like_sf"/>
</dbReference>
<dbReference type="InterPro" id="IPR036162">
    <property type="entry name" value="Resolvase-like_N_sf"/>
</dbReference>
<keyword evidence="4" id="KW-0233">DNA recombination</keyword>
<name>A0ABU5RV92_9CYAN</name>
<dbReference type="InterPro" id="IPR050639">
    <property type="entry name" value="SSR_resolvase"/>
</dbReference>
<dbReference type="PROSITE" id="PS51736">
    <property type="entry name" value="RECOMBINASES_3"/>
    <property type="match status" value="1"/>
</dbReference>
<evidence type="ECO:0000256" key="4">
    <source>
        <dbReference type="ARBA" id="ARBA00023172"/>
    </source>
</evidence>
<keyword evidence="7" id="KW-1185">Reference proteome</keyword>
<proteinExistence type="inferred from homology"/>
<dbReference type="InterPro" id="IPR006119">
    <property type="entry name" value="Resolv_N"/>
</dbReference>
<evidence type="ECO:0000256" key="1">
    <source>
        <dbReference type="ARBA" id="ARBA00009913"/>
    </source>
</evidence>
<dbReference type="SMART" id="SM00857">
    <property type="entry name" value="Resolvase"/>
    <property type="match status" value="1"/>
</dbReference>
<dbReference type="InterPro" id="IPR006120">
    <property type="entry name" value="Resolvase_HTH_dom"/>
</dbReference>
<feature type="domain" description="Resolvase/invertase-type recombinase catalytic" evidence="5">
    <location>
        <begin position="2"/>
        <end position="141"/>
    </location>
</feature>
<dbReference type="Pfam" id="PF02796">
    <property type="entry name" value="HTH_7"/>
    <property type="match status" value="1"/>
</dbReference>
<gene>
    <name evidence="6" type="ORF">VB738_10525</name>
</gene>
<dbReference type="EMBL" id="JAYGHX010000006">
    <property type="protein sequence ID" value="MEA5391691.1"/>
    <property type="molecule type" value="Genomic_DNA"/>
</dbReference>
<evidence type="ECO:0000313" key="6">
    <source>
        <dbReference type="EMBL" id="MEA5391691.1"/>
    </source>
</evidence>
<dbReference type="PANTHER" id="PTHR30461">
    <property type="entry name" value="DNA-INVERTASE FROM LAMBDOID PROPHAGE"/>
    <property type="match status" value="1"/>
</dbReference>
<evidence type="ECO:0000256" key="3">
    <source>
        <dbReference type="ARBA" id="ARBA00023125"/>
    </source>
</evidence>
<evidence type="ECO:0000256" key="2">
    <source>
        <dbReference type="ARBA" id="ARBA00022908"/>
    </source>
</evidence>
<dbReference type="SUPFAM" id="SSF46689">
    <property type="entry name" value="Homeodomain-like"/>
    <property type="match status" value="1"/>
</dbReference>
<dbReference type="SUPFAM" id="SSF53041">
    <property type="entry name" value="Resolvase-like"/>
    <property type="match status" value="1"/>
</dbReference>
<keyword evidence="3" id="KW-0238">DNA-binding</keyword>
<protein>
    <submittedName>
        <fullName evidence="6">Recombinase family protein</fullName>
    </submittedName>
</protein>
<dbReference type="PANTHER" id="PTHR30461:SF26">
    <property type="entry name" value="RESOLVASE HOMOLOG YNEB"/>
    <property type="match status" value="1"/>
</dbReference>
<comment type="similarity">
    <text evidence="1">Belongs to the site-specific recombinase resolvase family.</text>
</comment>
<organism evidence="6 7">
    <name type="scientific">Cyanobium gracile UHCC 0139</name>
    <dbReference type="NCBI Taxonomy" id="3110308"/>
    <lineage>
        <taxon>Bacteria</taxon>
        <taxon>Bacillati</taxon>
        <taxon>Cyanobacteriota</taxon>
        <taxon>Cyanophyceae</taxon>
        <taxon>Synechococcales</taxon>
        <taxon>Prochlorococcaceae</taxon>
        <taxon>Cyanobium</taxon>
    </lineage>
</organism>
<evidence type="ECO:0000313" key="7">
    <source>
        <dbReference type="Proteomes" id="UP001304461"/>
    </source>
</evidence>
<evidence type="ECO:0000259" key="5">
    <source>
        <dbReference type="PROSITE" id="PS51736"/>
    </source>
</evidence>
<dbReference type="Gene3D" id="3.40.50.1390">
    <property type="entry name" value="Resolvase, N-terminal catalytic domain"/>
    <property type="match status" value="1"/>
</dbReference>
<sequence length="189" mass="20109">MALIGYARCSTVQQDTAAQLDALAAAGVPSERIYSEHISGAAPFSDRVQLQAALAALGPGDVLVVPKLDRIGRSMEDCVSRVAELLDRACHVRTLDGRVDTLGLGKMAKLVVGILAAAAEIERELLLERTEEGRLRALAAGVKFGRKHSYKPAQAAHVKELAAQGLPHRKVAAMVGLSATTVRRILQEV</sequence>
<dbReference type="InterPro" id="IPR006118">
    <property type="entry name" value="Recombinase_CS"/>
</dbReference>
<keyword evidence="2" id="KW-0229">DNA integration</keyword>
<comment type="caution">
    <text evidence="6">The sequence shown here is derived from an EMBL/GenBank/DDBJ whole genome shotgun (WGS) entry which is preliminary data.</text>
</comment>
<dbReference type="Pfam" id="PF00239">
    <property type="entry name" value="Resolvase"/>
    <property type="match status" value="1"/>
</dbReference>